<evidence type="ECO:0000256" key="1">
    <source>
        <dbReference type="ARBA" id="ARBA00022617"/>
    </source>
</evidence>
<feature type="binding site" evidence="4">
    <location>
        <position position="133"/>
    </location>
    <ligand>
        <name>heme b</name>
        <dbReference type="ChEBI" id="CHEBI:60344"/>
    </ligand>
</feature>
<keyword evidence="2 5" id="KW-0479">Metal-binding</keyword>
<dbReference type="EMBL" id="QGUI02000133">
    <property type="protein sequence ID" value="MFO7192822.1"/>
    <property type="molecule type" value="Genomic_DNA"/>
</dbReference>
<reference evidence="6" key="4">
    <citation type="submission" date="2023-08" db="EMBL/GenBank/DDBJ databases">
        <authorList>
            <person name="Guima S.E.S."/>
            <person name="Martins L.F."/>
            <person name="Silva A.M."/>
            <person name="Setubal J.C."/>
        </authorList>
    </citation>
    <scope>NUCLEOTIDE SEQUENCE</scope>
    <source>
        <strain evidence="6">ZC4RG45</strain>
    </source>
</reference>
<dbReference type="GO" id="GO:0020037">
    <property type="term" value="F:heme binding"/>
    <property type="evidence" value="ECO:0007669"/>
    <property type="project" value="TreeGrafter"/>
</dbReference>
<evidence type="ECO:0000256" key="2">
    <source>
        <dbReference type="ARBA" id="ARBA00022723"/>
    </source>
</evidence>
<dbReference type="InterPro" id="IPR016053">
    <property type="entry name" value="Haem_Oase-like"/>
</dbReference>
<keyword evidence="1 4" id="KW-0349">Heme</keyword>
<reference evidence="6" key="1">
    <citation type="submission" date="2018-05" db="EMBL/GenBank/DDBJ databases">
        <authorList>
            <person name="Moura L."/>
            <person name="Setubal J.C."/>
        </authorList>
    </citation>
    <scope>NUCLEOTIDE SEQUENCE</scope>
    <source>
        <strain evidence="6">ZC4RG45</strain>
    </source>
</reference>
<evidence type="ECO:0000313" key="8">
    <source>
        <dbReference type="Proteomes" id="UP000249324"/>
    </source>
</evidence>
<evidence type="ECO:0000313" key="6">
    <source>
        <dbReference type="EMBL" id="MFO7192822.1"/>
    </source>
</evidence>
<feature type="binding site" evidence="4">
    <location>
        <position position="180"/>
    </location>
    <ligand>
        <name>heme b</name>
        <dbReference type="ChEBI" id="CHEBI:60344"/>
    </ligand>
</feature>
<dbReference type="PRINTS" id="PR00088">
    <property type="entry name" value="HAEMOXYGNASE"/>
</dbReference>
<name>A0A2W4IUE2_9PSEU</name>
<dbReference type="PANTHER" id="PTHR10720">
    <property type="entry name" value="HEME OXYGENASE"/>
    <property type="match status" value="1"/>
</dbReference>
<dbReference type="GO" id="GO:0006979">
    <property type="term" value="P:response to oxidative stress"/>
    <property type="evidence" value="ECO:0007669"/>
    <property type="project" value="TreeGrafter"/>
</dbReference>
<dbReference type="STRING" id="1111738.GCA_000427905_00277"/>
<dbReference type="Proteomes" id="UP000249324">
    <property type="component" value="Unassembled WGS sequence"/>
</dbReference>
<gene>
    <name evidence="6" type="ORF">DIU77_011325</name>
    <name evidence="7" type="ORF">DIU77_17915</name>
</gene>
<organism evidence="7">
    <name type="scientific">Thermocrispum agreste</name>
    <dbReference type="NCBI Taxonomy" id="37925"/>
    <lineage>
        <taxon>Bacteria</taxon>
        <taxon>Bacillati</taxon>
        <taxon>Actinomycetota</taxon>
        <taxon>Actinomycetes</taxon>
        <taxon>Pseudonocardiales</taxon>
        <taxon>Pseudonocardiaceae</taxon>
        <taxon>Thermocrispum</taxon>
    </lineage>
</organism>
<evidence type="ECO:0000256" key="5">
    <source>
        <dbReference type="PIRSR" id="PIRSR000343-2"/>
    </source>
</evidence>
<sequence length="218" mass="24256">MTAALRQIDQAPFSQQLREATREAHERAERSAFVAKLLDGSAGLSGYAALAAQHFHIYSALEEAGRSLADHPVVGRFLITGLDRVPALTADLEFLLGPRWRDAAVARPATVAYCERIAEVARTWPDGFVAHHYTRYLGDISGGQVIRSRLRTRYDIDGAGARFYDFSALGSPAAFRRRYRELLDTAGWDPAERERIIAEARVAFRHNEAVFAELDRAA</sequence>
<dbReference type="CDD" id="cd19165">
    <property type="entry name" value="HemeO"/>
    <property type="match status" value="1"/>
</dbReference>
<comment type="caution">
    <text evidence="7">The sequence shown here is derived from an EMBL/GenBank/DDBJ whole genome shotgun (WGS) entry which is preliminary data.</text>
</comment>
<accession>A0A2W4IUE2</accession>
<dbReference type="Pfam" id="PF01126">
    <property type="entry name" value="Heme_oxygenase"/>
    <property type="match status" value="1"/>
</dbReference>
<proteinExistence type="predicted"/>
<keyword evidence="3 5" id="KW-0408">Iron</keyword>
<dbReference type="InterPro" id="IPR002051">
    <property type="entry name" value="Haem_Oase"/>
</dbReference>
<dbReference type="GO" id="GO:0004392">
    <property type="term" value="F:heme oxygenase (decyclizing) activity"/>
    <property type="evidence" value="ECO:0007669"/>
    <property type="project" value="InterPro"/>
</dbReference>
<feature type="binding site" description="axial binding residue" evidence="5">
    <location>
        <position position="25"/>
    </location>
    <ligand>
        <name>heme b</name>
        <dbReference type="ChEBI" id="CHEBI:60344"/>
    </ligand>
    <ligandPart>
        <name>Fe</name>
        <dbReference type="ChEBI" id="CHEBI:18248"/>
    </ligandPart>
</feature>
<reference evidence="6 8" key="3">
    <citation type="journal article" date="2021" name="BMC Genomics">
        <title>Genome-resolved metagenome and metatranscriptome analyses of thermophilic composting reveal key bacterial players and their metabolic interactions.</title>
        <authorList>
            <person name="Braga L.P.P."/>
            <person name="Pereira R.V."/>
            <person name="Martins L.F."/>
            <person name="Moura L.M.S."/>
            <person name="Sanchez F.B."/>
            <person name="Patane J.S.L."/>
            <person name="da Silva A.M."/>
            <person name="Setubal J.C."/>
        </authorList>
    </citation>
    <scope>NUCLEOTIDE SEQUENCE [LARGE SCALE GENOMIC DNA]</scope>
    <source>
        <strain evidence="6">ZC4RG45</strain>
    </source>
</reference>
<evidence type="ECO:0000256" key="4">
    <source>
        <dbReference type="PIRSR" id="PIRSR000343-1"/>
    </source>
</evidence>
<evidence type="ECO:0000313" key="7">
    <source>
        <dbReference type="EMBL" id="PZM90472.1"/>
    </source>
</evidence>
<dbReference type="GO" id="GO:0042167">
    <property type="term" value="P:heme catabolic process"/>
    <property type="evidence" value="ECO:0007669"/>
    <property type="project" value="TreeGrafter"/>
</dbReference>
<dbReference type="Gene3D" id="1.20.910.10">
    <property type="entry name" value="Heme oxygenase-like"/>
    <property type="match status" value="1"/>
</dbReference>
<dbReference type="GO" id="GO:0006788">
    <property type="term" value="P:heme oxidation"/>
    <property type="evidence" value="ECO:0007669"/>
    <property type="project" value="InterPro"/>
</dbReference>
<dbReference type="SUPFAM" id="SSF48613">
    <property type="entry name" value="Heme oxygenase-like"/>
    <property type="match status" value="1"/>
</dbReference>
<dbReference type="PANTHER" id="PTHR10720:SF0">
    <property type="entry name" value="HEME OXYGENASE"/>
    <property type="match status" value="1"/>
</dbReference>
<dbReference type="GO" id="GO:0046872">
    <property type="term" value="F:metal ion binding"/>
    <property type="evidence" value="ECO:0007669"/>
    <property type="project" value="UniProtKB-KW"/>
</dbReference>
<dbReference type="EMBL" id="QGUI01000863">
    <property type="protein sequence ID" value="PZM90472.1"/>
    <property type="molecule type" value="Genomic_DNA"/>
</dbReference>
<evidence type="ECO:0000256" key="3">
    <source>
        <dbReference type="ARBA" id="ARBA00023004"/>
    </source>
</evidence>
<dbReference type="AlphaFoldDB" id="A0A2W4IUE2"/>
<protein>
    <submittedName>
        <fullName evidence="7">Biliverdin-producing heme oxygenase</fullName>
    </submittedName>
</protein>
<feature type="binding site" evidence="4">
    <location>
        <position position="18"/>
    </location>
    <ligand>
        <name>heme b</name>
        <dbReference type="ChEBI" id="CHEBI:60344"/>
    </ligand>
</feature>
<dbReference type="InterPro" id="IPR016084">
    <property type="entry name" value="Haem_Oase-like_multi-hlx"/>
</dbReference>
<dbReference type="PIRSF" id="PIRSF000343">
    <property type="entry name" value="Haem_Oase"/>
    <property type="match status" value="1"/>
</dbReference>
<reference evidence="7" key="2">
    <citation type="submission" date="2018-05" db="EMBL/GenBank/DDBJ databases">
        <authorList>
            <person name="Lanie J.A."/>
            <person name="Ng W.-L."/>
            <person name="Kazmierczak K.M."/>
            <person name="Andrzejewski T.M."/>
            <person name="Davidsen T.M."/>
            <person name="Wayne K.J."/>
            <person name="Tettelin H."/>
            <person name="Glass J.I."/>
            <person name="Rusch D."/>
            <person name="Podicherti R."/>
            <person name="Tsui H.-C.T."/>
            <person name="Winkler M.E."/>
        </authorList>
    </citation>
    <scope>NUCLEOTIDE SEQUENCE</scope>
    <source>
        <strain evidence="7">ZC4RG45</strain>
    </source>
</reference>